<dbReference type="Proteomes" id="UP000824087">
    <property type="component" value="Unassembled WGS sequence"/>
</dbReference>
<proteinExistence type="predicted"/>
<evidence type="ECO:0000313" key="2">
    <source>
        <dbReference type="Proteomes" id="UP000824087"/>
    </source>
</evidence>
<dbReference type="EMBL" id="DVML01000009">
    <property type="protein sequence ID" value="HIU22247.1"/>
    <property type="molecule type" value="Genomic_DNA"/>
</dbReference>
<comment type="caution">
    <text evidence="1">The sequence shown here is derived from an EMBL/GenBank/DDBJ whole genome shotgun (WGS) entry which is preliminary data.</text>
</comment>
<evidence type="ECO:0000313" key="1">
    <source>
        <dbReference type="EMBL" id="HIU22247.1"/>
    </source>
</evidence>
<gene>
    <name evidence="1" type="ORF">IAD49_01560</name>
</gene>
<reference evidence="1" key="2">
    <citation type="journal article" date="2021" name="PeerJ">
        <title>Extensive microbial diversity within the chicken gut microbiome revealed by metagenomics and culture.</title>
        <authorList>
            <person name="Gilroy R."/>
            <person name="Ravi A."/>
            <person name="Getino M."/>
            <person name="Pursley I."/>
            <person name="Horton D.L."/>
            <person name="Alikhan N.F."/>
            <person name="Baker D."/>
            <person name="Gharbi K."/>
            <person name="Hall N."/>
            <person name="Watson M."/>
            <person name="Adriaenssens E.M."/>
            <person name="Foster-Nyarko E."/>
            <person name="Jarju S."/>
            <person name="Secka A."/>
            <person name="Antonio M."/>
            <person name="Oren A."/>
            <person name="Chaudhuri R.R."/>
            <person name="La Ragione R."/>
            <person name="Hildebrand F."/>
            <person name="Pallen M.J."/>
        </authorList>
    </citation>
    <scope>NUCLEOTIDE SEQUENCE</scope>
    <source>
        <strain evidence="1">CHK197-8231</strain>
    </source>
</reference>
<reference evidence="1" key="1">
    <citation type="submission" date="2020-10" db="EMBL/GenBank/DDBJ databases">
        <authorList>
            <person name="Gilroy R."/>
        </authorList>
    </citation>
    <scope>NUCLEOTIDE SEQUENCE</scope>
    <source>
        <strain evidence="1">CHK197-8231</strain>
    </source>
</reference>
<sequence length="261" mass="31310">MITLQHSLVTAVYLDSEEENRFGLEIPYVLIPDAIRAYIGERKGCHFEQNETKTETSWYQYPESLKTLTKEAACAQPSYIVPFRKCVLGEETNIEEFERRNSHLPNVYYYGVKKHLTQDYLFDKKIREWIDCTKMYDDQFIYKNQVYNGAEIRKKIAEIEYYGLYILSYIANQNKKIIANQNWFFENVKQPLDREYPQELSDSAYKYIVIPEKINDWITNQDWTHLNEGPISFQEYYNFYEEVGQAMKSIDYERKENSKLR</sequence>
<organism evidence="1 2">
    <name type="scientific">Candidatus Fimihabitans intestinipullorum</name>
    <dbReference type="NCBI Taxonomy" id="2840820"/>
    <lineage>
        <taxon>Bacteria</taxon>
        <taxon>Bacillati</taxon>
        <taxon>Mycoplasmatota</taxon>
        <taxon>Mycoplasmatota incertae sedis</taxon>
        <taxon>Candidatus Fimihabitans</taxon>
    </lineage>
</organism>
<protein>
    <submittedName>
        <fullName evidence="1">Uncharacterized protein</fullName>
    </submittedName>
</protein>
<name>A0A9D1HTZ7_9BACT</name>
<accession>A0A9D1HTZ7</accession>
<dbReference type="AlphaFoldDB" id="A0A9D1HTZ7"/>